<gene>
    <name evidence="2" type="ORF">OCOJLMKI_3076</name>
</gene>
<evidence type="ECO:0000313" key="2">
    <source>
        <dbReference type="EMBL" id="GJD95860.1"/>
    </source>
</evidence>
<accession>A0ABQ4RZN7</accession>
<dbReference type="Proteomes" id="UP001055125">
    <property type="component" value="Unassembled WGS sequence"/>
</dbReference>
<reference evidence="2" key="1">
    <citation type="journal article" date="2021" name="Front. Microbiol.">
        <title>Comprehensive Comparative Genomics and Phenotyping of Methylobacterium Species.</title>
        <authorList>
            <person name="Alessa O."/>
            <person name="Ogura Y."/>
            <person name="Fujitani Y."/>
            <person name="Takami H."/>
            <person name="Hayashi T."/>
            <person name="Sahin N."/>
            <person name="Tani A."/>
        </authorList>
    </citation>
    <scope>NUCLEOTIDE SEQUENCE</scope>
    <source>
        <strain evidence="2">DSM 19015</strain>
    </source>
</reference>
<keyword evidence="3" id="KW-1185">Reference proteome</keyword>
<sequence>MFASAAVRSLLVLGGMAFVAAAQPAAGQTIDASYGARLAGVSVGQGRISGAVTASSYRVSISGRYSLLGFGGTFEAGANGAVAGGSRVVPESYRTTGSGRRTRTTMVTFQGGNAVDARIEPALDAEEKEGRVPLDDSHRRDVVDPLSGLVAQVLRASLGDDPCAGLARVFSGITRFDVSLAPAVSKPDGERTCQATYRPIAGHRADGSVAAAGRAITVAYPVARRAGEARLPSRIEVPLAVGTLVIERVL</sequence>
<evidence type="ECO:0000256" key="1">
    <source>
        <dbReference type="SAM" id="SignalP"/>
    </source>
</evidence>
<feature type="chain" id="PRO_5045046004" description="DUF3108 domain-containing protein" evidence="1">
    <location>
        <begin position="22"/>
        <end position="250"/>
    </location>
</feature>
<dbReference type="EMBL" id="BPQP01000048">
    <property type="protein sequence ID" value="GJD95860.1"/>
    <property type="molecule type" value="Genomic_DNA"/>
</dbReference>
<protein>
    <recommendedName>
        <fullName evidence="4">DUF3108 domain-containing protein</fullName>
    </recommendedName>
</protein>
<feature type="signal peptide" evidence="1">
    <location>
        <begin position="1"/>
        <end position="21"/>
    </location>
</feature>
<keyword evidence="1" id="KW-0732">Signal</keyword>
<reference evidence="2" key="2">
    <citation type="submission" date="2021-08" db="EMBL/GenBank/DDBJ databases">
        <authorList>
            <person name="Tani A."/>
            <person name="Ola A."/>
            <person name="Ogura Y."/>
            <person name="Katsura K."/>
            <person name="Hayashi T."/>
        </authorList>
    </citation>
    <scope>NUCLEOTIDE SEQUENCE</scope>
    <source>
        <strain evidence="2">DSM 19015</strain>
    </source>
</reference>
<evidence type="ECO:0000313" key="3">
    <source>
        <dbReference type="Proteomes" id="UP001055125"/>
    </source>
</evidence>
<evidence type="ECO:0008006" key="4">
    <source>
        <dbReference type="Google" id="ProtNLM"/>
    </source>
</evidence>
<name>A0ABQ4RZN7_9HYPH</name>
<organism evidence="2 3">
    <name type="scientific">Methylobacterium iners</name>
    <dbReference type="NCBI Taxonomy" id="418707"/>
    <lineage>
        <taxon>Bacteria</taxon>
        <taxon>Pseudomonadati</taxon>
        <taxon>Pseudomonadota</taxon>
        <taxon>Alphaproteobacteria</taxon>
        <taxon>Hyphomicrobiales</taxon>
        <taxon>Methylobacteriaceae</taxon>
        <taxon>Methylobacterium</taxon>
    </lineage>
</organism>
<comment type="caution">
    <text evidence="2">The sequence shown here is derived from an EMBL/GenBank/DDBJ whole genome shotgun (WGS) entry which is preliminary data.</text>
</comment>
<proteinExistence type="predicted"/>